<organism evidence="8 9">
    <name type="scientific">Planoprotostelium fungivorum</name>
    <dbReference type="NCBI Taxonomy" id="1890364"/>
    <lineage>
        <taxon>Eukaryota</taxon>
        <taxon>Amoebozoa</taxon>
        <taxon>Evosea</taxon>
        <taxon>Variosea</taxon>
        <taxon>Cavosteliida</taxon>
        <taxon>Cavosteliaceae</taxon>
        <taxon>Planoprotostelium</taxon>
    </lineage>
</organism>
<dbReference type="Pfam" id="PF03029">
    <property type="entry name" value="ATP_bind_1"/>
    <property type="match status" value="1"/>
</dbReference>
<dbReference type="Proteomes" id="UP000241769">
    <property type="component" value="Unassembled WGS sequence"/>
</dbReference>
<keyword evidence="5" id="KW-0378">Hydrolase</keyword>
<reference evidence="8 9" key="1">
    <citation type="journal article" date="2018" name="Genome Biol. Evol.">
        <title>Multiple Roots of Fruiting Body Formation in Amoebozoa.</title>
        <authorList>
            <person name="Hillmann F."/>
            <person name="Forbes G."/>
            <person name="Novohradska S."/>
            <person name="Ferling I."/>
            <person name="Riege K."/>
            <person name="Groth M."/>
            <person name="Westermann M."/>
            <person name="Marz M."/>
            <person name="Spaller T."/>
            <person name="Winckler T."/>
            <person name="Schaap P."/>
            <person name="Glockner G."/>
        </authorList>
    </citation>
    <scope>NUCLEOTIDE SEQUENCE [LARGE SCALE GENOMIC DNA]</scope>
    <source>
        <strain evidence="8 9">Jena</strain>
    </source>
</reference>
<dbReference type="AlphaFoldDB" id="A0A2P6MZ27"/>
<dbReference type="PANTHER" id="PTHR21231">
    <property type="entry name" value="XPA-BINDING PROTEIN 1-RELATED"/>
    <property type="match status" value="1"/>
</dbReference>
<dbReference type="InterPro" id="IPR006652">
    <property type="entry name" value="Kelch_1"/>
</dbReference>
<keyword evidence="9" id="KW-1185">Reference proteome</keyword>
<dbReference type="InterPro" id="IPR004130">
    <property type="entry name" value="Gpn"/>
</dbReference>
<dbReference type="OrthoDB" id="5839at2759"/>
<dbReference type="GO" id="GO:0004672">
    <property type="term" value="F:protein kinase activity"/>
    <property type="evidence" value="ECO:0007669"/>
    <property type="project" value="InterPro"/>
</dbReference>
<gene>
    <name evidence="8" type="ORF">PROFUN_06227</name>
</gene>
<sequence length="674" mass="75334">MTIARSDFGSSALNDFIVLTGGCLGPQIRTGNACDSYSCSSLTDYVEAYFPANNSYVRLPNLPRLRFRHSSEVINGLLYVIGGRDGNDQLITQIDIYNPTNNSWSTSSYTLNGWCSDFSTFVKDSQIWMVGGYYQSYEVCSGVAYFDPKTGTNFTPLSSNMVDARGDTCSVYYNNSIYVIGGFDPNNNFTAPVDTIEVYDFNTGKWSYGARLINPGGDKACGILNDRLRTFGGEGKKFNGTCYYSDPETDTEEFFFTTQSWSQEPPMDTARFRFAAEYFQNNKIYIFGGQGERDTVNDVYPTLKTAKVWADSSARTAASTTATASTGSAASLFVSATVFWRQHRYKESIQPKHHETTTAAVKKRDVKDVRILIQESARMKNLSEGWLLMEWTEEGSLFNYARCHPVSPLFFSIGRDVARGMAYVAEQKMVHTQLHAQHILLRISSGAVIAKITSFSECVKDGTKKKGNHSTTRKDLQRWSRRGNLNVLTSQAPGVIKYGMQSALSDVWSFGLILLFIVTDGTKSSSQAIYNEMILAEKLPIFKNSEMKYAQLIMGPAGAGKSTFCDTIRQHCENIKRPVHCINLDPAAEDFRYPVSIDIRELISVEEVMDELGYGPNGGLVYAIDFLLQNLPWLEDELGDYEDDYLLIDCPGQIELYSHLDLMKRLVDAIQGLG</sequence>
<dbReference type="GO" id="GO:0003924">
    <property type="term" value="F:GTPase activity"/>
    <property type="evidence" value="ECO:0007669"/>
    <property type="project" value="TreeGrafter"/>
</dbReference>
<accession>A0A2P6MZ27</accession>
<dbReference type="Gene3D" id="2.120.10.80">
    <property type="entry name" value="Kelch-type beta propeller"/>
    <property type="match status" value="2"/>
</dbReference>
<dbReference type="Pfam" id="PF07714">
    <property type="entry name" value="PK_Tyr_Ser-Thr"/>
    <property type="match status" value="1"/>
</dbReference>
<evidence type="ECO:0000313" key="8">
    <source>
        <dbReference type="EMBL" id="PRP76949.1"/>
    </source>
</evidence>
<feature type="domain" description="Protein kinase" evidence="7">
    <location>
        <begin position="282"/>
        <end position="634"/>
    </location>
</feature>
<comment type="similarity">
    <text evidence="1">Belongs to the GPN-loop GTPase family.</text>
</comment>
<dbReference type="InParanoid" id="A0A2P6MZ27"/>
<evidence type="ECO:0000256" key="6">
    <source>
        <dbReference type="ARBA" id="ARBA00023134"/>
    </source>
</evidence>
<dbReference type="EMBL" id="MDYQ01000292">
    <property type="protein sequence ID" value="PRP76949.1"/>
    <property type="molecule type" value="Genomic_DNA"/>
</dbReference>
<keyword evidence="6" id="KW-0342">GTP-binding</keyword>
<dbReference type="InterPro" id="IPR011009">
    <property type="entry name" value="Kinase-like_dom_sf"/>
</dbReference>
<dbReference type="Gene3D" id="1.10.510.10">
    <property type="entry name" value="Transferase(Phosphotransferase) domain 1"/>
    <property type="match status" value="1"/>
</dbReference>
<dbReference type="InterPro" id="IPR027417">
    <property type="entry name" value="P-loop_NTPase"/>
</dbReference>
<evidence type="ECO:0000259" key="7">
    <source>
        <dbReference type="PROSITE" id="PS50011"/>
    </source>
</evidence>
<evidence type="ECO:0000256" key="4">
    <source>
        <dbReference type="ARBA" id="ARBA00022741"/>
    </source>
</evidence>
<evidence type="ECO:0000256" key="1">
    <source>
        <dbReference type="ARBA" id="ARBA00005290"/>
    </source>
</evidence>
<proteinExistence type="inferred from homology"/>
<dbReference type="GO" id="GO:0005524">
    <property type="term" value="F:ATP binding"/>
    <property type="evidence" value="ECO:0007669"/>
    <property type="project" value="InterPro"/>
</dbReference>
<evidence type="ECO:0000313" key="9">
    <source>
        <dbReference type="Proteomes" id="UP000241769"/>
    </source>
</evidence>
<dbReference type="Gene3D" id="3.40.50.300">
    <property type="entry name" value="P-loop containing nucleotide triphosphate hydrolases"/>
    <property type="match status" value="1"/>
</dbReference>
<evidence type="ECO:0000256" key="2">
    <source>
        <dbReference type="ARBA" id="ARBA00008171"/>
    </source>
</evidence>
<dbReference type="PROSITE" id="PS50011">
    <property type="entry name" value="PROTEIN_KINASE_DOM"/>
    <property type="match status" value="1"/>
</dbReference>
<feature type="non-terminal residue" evidence="8">
    <location>
        <position position="674"/>
    </location>
</feature>
<keyword evidence="4" id="KW-0547">Nucleotide-binding</keyword>
<dbReference type="GO" id="GO:0005525">
    <property type="term" value="F:GTP binding"/>
    <property type="evidence" value="ECO:0007669"/>
    <property type="project" value="UniProtKB-KW"/>
</dbReference>
<dbReference type="InterPro" id="IPR015915">
    <property type="entry name" value="Kelch-typ_b-propeller"/>
</dbReference>
<evidence type="ECO:0000256" key="5">
    <source>
        <dbReference type="ARBA" id="ARBA00022801"/>
    </source>
</evidence>
<dbReference type="SUPFAM" id="SSF117281">
    <property type="entry name" value="Kelch motif"/>
    <property type="match status" value="1"/>
</dbReference>
<evidence type="ECO:0000256" key="3">
    <source>
        <dbReference type="ARBA" id="ARBA00014587"/>
    </source>
</evidence>
<dbReference type="CDD" id="cd17872">
    <property type="entry name" value="GPN3"/>
    <property type="match status" value="1"/>
</dbReference>
<dbReference type="SMART" id="SM00612">
    <property type="entry name" value="Kelch"/>
    <property type="match status" value="5"/>
</dbReference>
<comment type="caution">
    <text evidence="8">The sequence shown here is derived from an EMBL/GenBank/DDBJ whole genome shotgun (WGS) entry which is preliminary data.</text>
</comment>
<dbReference type="PANTHER" id="PTHR21231:SF7">
    <property type="entry name" value="GPN-LOOP GTPASE 3"/>
    <property type="match status" value="1"/>
</dbReference>
<dbReference type="InterPro" id="IPR030228">
    <property type="entry name" value="Gpn3"/>
</dbReference>
<dbReference type="InterPro" id="IPR001245">
    <property type="entry name" value="Ser-Thr/Tyr_kinase_cat_dom"/>
</dbReference>
<comment type="similarity">
    <text evidence="2">Belongs to the protein kinase superfamily. TKL Ser/Thr protein kinase family. ROCO subfamily.</text>
</comment>
<dbReference type="STRING" id="1890364.A0A2P6MZ27"/>
<dbReference type="SUPFAM" id="SSF52540">
    <property type="entry name" value="P-loop containing nucleoside triphosphate hydrolases"/>
    <property type="match status" value="1"/>
</dbReference>
<dbReference type="SUPFAM" id="SSF56112">
    <property type="entry name" value="Protein kinase-like (PK-like)"/>
    <property type="match status" value="1"/>
</dbReference>
<dbReference type="InterPro" id="IPR000719">
    <property type="entry name" value="Prot_kinase_dom"/>
</dbReference>
<name>A0A2P6MZ27_9EUKA</name>
<dbReference type="Pfam" id="PF01344">
    <property type="entry name" value="Kelch_1"/>
    <property type="match status" value="2"/>
</dbReference>
<protein>
    <recommendedName>
        <fullName evidence="3">GPN-loop GTPase 3</fullName>
    </recommendedName>
</protein>